<evidence type="ECO:0000313" key="2">
    <source>
        <dbReference type="EMBL" id="KAL1643484.1"/>
    </source>
</evidence>
<gene>
    <name evidence="2" type="ORF">SLS58_004843</name>
</gene>
<comment type="caution">
    <text evidence="2">The sequence shown here is derived from an EMBL/GenBank/DDBJ whole genome shotgun (WGS) entry which is preliminary data.</text>
</comment>
<dbReference type="EMBL" id="JAKEKT020000027">
    <property type="protein sequence ID" value="KAL1643484.1"/>
    <property type="molecule type" value="Genomic_DNA"/>
</dbReference>
<organism evidence="2 3">
    <name type="scientific">Diplodia intermedia</name>
    <dbReference type="NCBI Taxonomy" id="856260"/>
    <lineage>
        <taxon>Eukaryota</taxon>
        <taxon>Fungi</taxon>
        <taxon>Dikarya</taxon>
        <taxon>Ascomycota</taxon>
        <taxon>Pezizomycotina</taxon>
        <taxon>Dothideomycetes</taxon>
        <taxon>Dothideomycetes incertae sedis</taxon>
        <taxon>Botryosphaeriales</taxon>
        <taxon>Botryosphaeriaceae</taxon>
        <taxon>Diplodia</taxon>
    </lineage>
</organism>
<name>A0ABR3TT00_9PEZI</name>
<feature type="compositionally biased region" description="Basic and acidic residues" evidence="1">
    <location>
        <begin position="27"/>
        <end position="37"/>
    </location>
</feature>
<feature type="compositionally biased region" description="Polar residues" evidence="1">
    <location>
        <begin position="38"/>
        <end position="47"/>
    </location>
</feature>
<accession>A0ABR3TT00</accession>
<proteinExistence type="predicted"/>
<dbReference type="Proteomes" id="UP001521184">
    <property type="component" value="Unassembled WGS sequence"/>
</dbReference>
<evidence type="ECO:0000313" key="3">
    <source>
        <dbReference type="Proteomes" id="UP001521184"/>
    </source>
</evidence>
<reference evidence="2 3" key="1">
    <citation type="journal article" date="2023" name="Plant Dis.">
        <title>First Report of Diplodia intermedia Causing Canker and Dieback Diseases on Apple Trees in Canada.</title>
        <authorList>
            <person name="Ellouze W."/>
            <person name="Ilyukhin E."/>
            <person name="Sulman M."/>
            <person name="Ali S."/>
        </authorList>
    </citation>
    <scope>NUCLEOTIDE SEQUENCE [LARGE SCALE GENOMIC DNA]</scope>
    <source>
        <strain evidence="2 3">M45-28</strain>
    </source>
</reference>
<feature type="region of interest" description="Disordered" evidence="1">
    <location>
        <begin position="1"/>
        <end position="55"/>
    </location>
</feature>
<protein>
    <submittedName>
        <fullName evidence="2">Uncharacterized protein</fullName>
    </submittedName>
</protein>
<sequence length="202" mass="21885">MAVSDPRPAPTTRKRSRSMIFEEEAGYEEHWGSRTDGEGSSSIQGSPGTEGLKRTRTTSELDALSVIPPDEAWQLQSVATDLLASADAAAPNSLRHYVAGRSLTVLCVLEHVDIHYQLLWYVQGPPHNHYLKLGLLHPLGGGQAAMDALVVLDARGRRRLVLPFGWGAGRHVGEAVGGCEVQERLMAVLSEALRLLECEPSG</sequence>
<evidence type="ECO:0000256" key="1">
    <source>
        <dbReference type="SAM" id="MobiDB-lite"/>
    </source>
</evidence>
<keyword evidence="3" id="KW-1185">Reference proteome</keyword>